<dbReference type="EMBL" id="CM056744">
    <property type="protein sequence ID" value="KAJ8665143.1"/>
    <property type="molecule type" value="Genomic_DNA"/>
</dbReference>
<protein>
    <submittedName>
        <fullName evidence="1">Uncharacterized protein</fullName>
    </submittedName>
</protein>
<gene>
    <name evidence="1" type="ORF">QAD02_006805</name>
</gene>
<comment type="caution">
    <text evidence="1">The sequence shown here is derived from an EMBL/GenBank/DDBJ whole genome shotgun (WGS) entry which is preliminary data.</text>
</comment>
<keyword evidence="2" id="KW-1185">Reference proteome</keyword>
<dbReference type="Proteomes" id="UP001239111">
    <property type="component" value="Chromosome 4"/>
</dbReference>
<reference evidence="1" key="1">
    <citation type="submission" date="2023-04" db="EMBL/GenBank/DDBJ databases">
        <title>A chromosome-level genome assembly of the parasitoid wasp Eretmocerus hayati.</title>
        <authorList>
            <person name="Zhong Y."/>
            <person name="Liu S."/>
            <person name="Liu Y."/>
        </authorList>
    </citation>
    <scope>NUCLEOTIDE SEQUENCE</scope>
    <source>
        <strain evidence="1">ZJU_SS_LIU_2023</strain>
    </source>
</reference>
<name>A0ACC2N2D1_9HYME</name>
<organism evidence="1 2">
    <name type="scientific">Eretmocerus hayati</name>
    <dbReference type="NCBI Taxonomy" id="131215"/>
    <lineage>
        <taxon>Eukaryota</taxon>
        <taxon>Metazoa</taxon>
        <taxon>Ecdysozoa</taxon>
        <taxon>Arthropoda</taxon>
        <taxon>Hexapoda</taxon>
        <taxon>Insecta</taxon>
        <taxon>Pterygota</taxon>
        <taxon>Neoptera</taxon>
        <taxon>Endopterygota</taxon>
        <taxon>Hymenoptera</taxon>
        <taxon>Apocrita</taxon>
        <taxon>Proctotrupomorpha</taxon>
        <taxon>Chalcidoidea</taxon>
        <taxon>Aphelinidae</taxon>
        <taxon>Aphelininae</taxon>
        <taxon>Eretmocerus</taxon>
    </lineage>
</organism>
<evidence type="ECO:0000313" key="1">
    <source>
        <dbReference type="EMBL" id="KAJ8665143.1"/>
    </source>
</evidence>
<proteinExistence type="predicted"/>
<accession>A0ACC2N2D1</accession>
<evidence type="ECO:0000313" key="2">
    <source>
        <dbReference type="Proteomes" id="UP001239111"/>
    </source>
</evidence>
<sequence>MGRLLFKICGLREISFRSVLQCTLKEAVIPRIRQNNLHNLSGRATGADQKNVTSDPRSKLFYEIVAKTMAQREKRYLTDPNAQLTFYMMRKMRRVCEEIDDAAPMPQNAQVSTPQPPPILNSSVEMCEMQRQLGTHITMPVVENLIGEMSCGPLTTEKQTESIVIMDDVPPRGNGIDPGDTLLHAEEMLSIPLEDLVDKPCGATDNSDDISQEALWSDDEESQNGHPGSVRYPYMIPAPKPRTVEHTLASAQKALTTGKAQDGVVTVSPLFKLNGFDPIWGFSPEYMHFQLCGNVKQFTEEIISTLSPSEFELVNRLIVEIRAPNQLCRLSKSLQFKSEYKSLFSTPEPMQEQCKNHKGKPIDNWQCVSLCQQFLPMPYTMIGGFCKDDICNCSWVKFKGQGVQKPVAMRLDKIVPLRKEMDRTKTENGNMKKFKNLGWLMTADKLPSSYHKPGPSKSSNNK</sequence>